<dbReference type="Proteomes" id="UP001371456">
    <property type="component" value="Unassembled WGS sequence"/>
</dbReference>
<dbReference type="Gene3D" id="3.40.50.150">
    <property type="entry name" value="Vaccinia Virus protein VP39"/>
    <property type="match status" value="1"/>
</dbReference>
<name>A0AAN8Y2G4_SOLBU</name>
<feature type="region of interest" description="Disordered" evidence="1">
    <location>
        <begin position="234"/>
        <end position="275"/>
    </location>
</feature>
<reference evidence="2 3" key="1">
    <citation type="submission" date="2024-02" db="EMBL/GenBank/DDBJ databases">
        <title>de novo genome assembly of Solanum bulbocastanum strain 11H21.</title>
        <authorList>
            <person name="Hosaka A.J."/>
        </authorList>
    </citation>
    <scope>NUCLEOTIDE SEQUENCE [LARGE SCALE GENOMIC DNA]</scope>
    <source>
        <tissue evidence="2">Young leaves</tissue>
    </source>
</reference>
<evidence type="ECO:0000313" key="2">
    <source>
        <dbReference type="EMBL" id="KAK6776562.1"/>
    </source>
</evidence>
<comment type="caution">
    <text evidence="2">The sequence shown here is derived from an EMBL/GenBank/DDBJ whole genome shotgun (WGS) entry which is preliminary data.</text>
</comment>
<dbReference type="PANTHER" id="PTHR14614">
    <property type="entry name" value="HEPATOCELLULAR CARCINOMA-ASSOCIATED ANTIGEN"/>
    <property type="match status" value="1"/>
</dbReference>
<evidence type="ECO:0000313" key="3">
    <source>
        <dbReference type="Proteomes" id="UP001371456"/>
    </source>
</evidence>
<evidence type="ECO:0000256" key="1">
    <source>
        <dbReference type="SAM" id="MobiDB-lite"/>
    </source>
</evidence>
<organism evidence="2 3">
    <name type="scientific">Solanum bulbocastanum</name>
    <name type="common">Wild potato</name>
    <dbReference type="NCBI Taxonomy" id="147425"/>
    <lineage>
        <taxon>Eukaryota</taxon>
        <taxon>Viridiplantae</taxon>
        <taxon>Streptophyta</taxon>
        <taxon>Embryophyta</taxon>
        <taxon>Tracheophyta</taxon>
        <taxon>Spermatophyta</taxon>
        <taxon>Magnoliopsida</taxon>
        <taxon>eudicotyledons</taxon>
        <taxon>Gunneridae</taxon>
        <taxon>Pentapetalae</taxon>
        <taxon>asterids</taxon>
        <taxon>lamiids</taxon>
        <taxon>Solanales</taxon>
        <taxon>Solanaceae</taxon>
        <taxon>Solanoideae</taxon>
        <taxon>Solaneae</taxon>
        <taxon>Solanum</taxon>
    </lineage>
</organism>
<proteinExistence type="predicted"/>
<dbReference type="AlphaFoldDB" id="A0AAN8Y2G4"/>
<dbReference type="EMBL" id="JBANQN010000011">
    <property type="protein sequence ID" value="KAK6776562.1"/>
    <property type="molecule type" value="Genomic_DNA"/>
</dbReference>
<dbReference type="InterPro" id="IPR029063">
    <property type="entry name" value="SAM-dependent_MTases_sf"/>
</dbReference>
<dbReference type="PANTHER" id="PTHR14614:SF98">
    <property type="entry name" value="S-ADENOSYL-L-METHIONINE-DEPENDENT METHYLTRANSFERASES SUPERFAMILY PROTEIN"/>
    <property type="match status" value="1"/>
</dbReference>
<keyword evidence="3" id="KW-1185">Reference proteome</keyword>
<dbReference type="InterPro" id="IPR019410">
    <property type="entry name" value="Methyltransf_16"/>
</dbReference>
<protein>
    <submittedName>
        <fullName evidence="2">Uncharacterized protein</fullName>
    </submittedName>
</protein>
<gene>
    <name evidence="2" type="ORF">RDI58_027563</name>
</gene>
<dbReference type="Pfam" id="PF10294">
    <property type="entry name" value="Methyltransf_16"/>
    <property type="match status" value="1"/>
</dbReference>
<accession>A0AAN8Y2G4</accession>
<dbReference type="SUPFAM" id="SSF53335">
    <property type="entry name" value="S-adenosyl-L-methionine-dependent methyltransferases"/>
    <property type="match status" value="1"/>
</dbReference>
<sequence length="312" mass="35000">MEADRLNSPHTSAIFIDVLGHQLQFCQDPNSKHLGTTVWDASMVLVKFLERNCRKGRFSPSKLRGKRVIELGAGCGVAGFGMALLGCDVVSTDQTEVLPLLMRNVERNTSRIMQTISDPDSFGSIQAAELDWGNETHIKAVCPPFDYIIGTDVVYAEHLLEPLLQTIVALSGSKTTILLGHEIRSTNVHEKMLETWKRHFEVKTVPKAKMDSTYQHPSIQLYIMGFKSQGSSSEIVRQMAQQQTQEIGETETKNGSDEDESKYGLNQRDVTDNEDKVDNDLVMDLENRKLSDWEARRCGAMAARLLRDVKIT</sequence>